<name>A0ACC0Y5Y8_9ROSI</name>
<sequence>MAKFFISYYIGLILLIFSSGKLFCKVPENLCTEDLGPCDGNCDSGCKSKHPNGVGTCDAATNSCKCVYECTAPEPKICTSAIGRCSSKCNEECCNQNCAAKYPGPLNGHGICQNVIGLTVDNMCMCSFNC</sequence>
<dbReference type="EMBL" id="CM047743">
    <property type="protein sequence ID" value="KAJ0030019.1"/>
    <property type="molecule type" value="Genomic_DNA"/>
</dbReference>
<reference evidence="2" key="1">
    <citation type="journal article" date="2023" name="G3 (Bethesda)">
        <title>Genome assembly and association tests identify interacting loci associated with vigor, precocity, and sex in interspecific pistachio rootstocks.</title>
        <authorList>
            <person name="Palmer W."/>
            <person name="Jacygrad E."/>
            <person name="Sagayaradj S."/>
            <person name="Cavanaugh K."/>
            <person name="Han R."/>
            <person name="Bertier L."/>
            <person name="Beede B."/>
            <person name="Kafkas S."/>
            <person name="Golino D."/>
            <person name="Preece J."/>
            <person name="Michelmore R."/>
        </authorList>
    </citation>
    <scope>NUCLEOTIDE SEQUENCE [LARGE SCALE GENOMIC DNA]</scope>
</reference>
<proteinExistence type="predicted"/>
<comment type="caution">
    <text evidence="1">The sequence shown here is derived from an EMBL/GenBank/DDBJ whole genome shotgun (WGS) entry which is preliminary data.</text>
</comment>
<organism evidence="1 2">
    <name type="scientific">Pistacia integerrima</name>
    <dbReference type="NCBI Taxonomy" id="434235"/>
    <lineage>
        <taxon>Eukaryota</taxon>
        <taxon>Viridiplantae</taxon>
        <taxon>Streptophyta</taxon>
        <taxon>Embryophyta</taxon>
        <taxon>Tracheophyta</taxon>
        <taxon>Spermatophyta</taxon>
        <taxon>Magnoliopsida</taxon>
        <taxon>eudicotyledons</taxon>
        <taxon>Gunneridae</taxon>
        <taxon>Pentapetalae</taxon>
        <taxon>rosids</taxon>
        <taxon>malvids</taxon>
        <taxon>Sapindales</taxon>
        <taxon>Anacardiaceae</taxon>
        <taxon>Pistacia</taxon>
    </lineage>
</organism>
<accession>A0ACC0Y5Y8</accession>
<evidence type="ECO:0000313" key="1">
    <source>
        <dbReference type="EMBL" id="KAJ0030019.1"/>
    </source>
</evidence>
<dbReference type="Proteomes" id="UP001163603">
    <property type="component" value="Chromosome 8"/>
</dbReference>
<evidence type="ECO:0000313" key="2">
    <source>
        <dbReference type="Proteomes" id="UP001163603"/>
    </source>
</evidence>
<gene>
    <name evidence="1" type="ORF">Pint_14063</name>
</gene>
<keyword evidence="2" id="KW-1185">Reference proteome</keyword>
<protein>
    <submittedName>
        <fullName evidence="1">Uncharacterized protein</fullName>
    </submittedName>
</protein>